<keyword evidence="2" id="KW-1185">Reference proteome</keyword>
<organism evidence="1 2">
    <name type="scientific">Pristionchus pacificus</name>
    <name type="common">Parasitic nematode worm</name>
    <dbReference type="NCBI Taxonomy" id="54126"/>
    <lineage>
        <taxon>Eukaryota</taxon>
        <taxon>Metazoa</taxon>
        <taxon>Ecdysozoa</taxon>
        <taxon>Nematoda</taxon>
        <taxon>Chromadorea</taxon>
        <taxon>Rhabditida</taxon>
        <taxon>Rhabditina</taxon>
        <taxon>Diplogasteromorpha</taxon>
        <taxon>Diplogasteroidea</taxon>
        <taxon>Neodiplogasteridae</taxon>
        <taxon>Pristionchus</taxon>
    </lineage>
</organism>
<protein>
    <submittedName>
        <fullName evidence="1">Uncharacterized protein</fullName>
    </submittedName>
</protein>
<reference evidence="1" key="2">
    <citation type="submission" date="2022-06" db="UniProtKB">
        <authorList>
            <consortium name="EnsemblMetazoa"/>
        </authorList>
    </citation>
    <scope>IDENTIFICATION</scope>
    <source>
        <strain evidence="1">PS312</strain>
    </source>
</reference>
<dbReference type="AlphaFoldDB" id="A0A2A6B712"/>
<dbReference type="Proteomes" id="UP000005239">
    <property type="component" value="Unassembled WGS sequence"/>
</dbReference>
<gene>
    <name evidence="1" type="primary">WBGene00273526</name>
</gene>
<sequence length="143" mass="16125">FGTAQTCRFSETMCFGTLEGADDDGLIHFSCRPPVGSRWRDVDDFRNFLRLSTCLLLLIYPESPFQSIASFLPDSLFLRLSHVCTLFFSPVLSPEGRMNKPIVISTLESSKTHCFRESTILSCVNSGPTLSQTASYMKRKRKI</sequence>
<evidence type="ECO:0000313" key="1">
    <source>
        <dbReference type="EnsemblMetazoa" id="PPA35157.1"/>
    </source>
</evidence>
<name>A0A2A6B712_PRIPA</name>
<accession>A0A8R1YR60</accession>
<dbReference type="EnsemblMetazoa" id="PPA35157.1">
    <property type="protein sequence ID" value="PPA35157.1"/>
    <property type="gene ID" value="WBGene00273526"/>
</dbReference>
<evidence type="ECO:0000313" key="2">
    <source>
        <dbReference type="Proteomes" id="UP000005239"/>
    </source>
</evidence>
<proteinExistence type="predicted"/>
<reference evidence="2" key="1">
    <citation type="journal article" date="2008" name="Nat. Genet.">
        <title>The Pristionchus pacificus genome provides a unique perspective on nematode lifestyle and parasitism.</title>
        <authorList>
            <person name="Dieterich C."/>
            <person name="Clifton S.W."/>
            <person name="Schuster L.N."/>
            <person name="Chinwalla A."/>
            <person name="Delehaunty K."/>
            <person name="Dinkelacker I."/>
            <person name="Fulton L."/>
            <person name="Fulton R."/>
            <person name="Godfrey J."/>
            <person name="Minx P."/>
            <person name="Mitreva M."/>
            <person name="Roeseler W."/>
            <person name="Tian H."/>
            <person name="Witte H."/>
            <person name="Yang S.P."/>
            <person name="Wilson R.K."/>
            <person name="Sommer R.J."/>
        </authorList>
    </citation>
    <scope>NUCLEOTIDE SEQUENCE [LARGE SCALE GENOMIC DNA]</scope>
    <source>
        <strain evidence="2">PS312</strain>
    </source>
</reference>
<accession>A0A2A6B712</accession>